<evidence type="ECO:0000313" key="2">
    <source>
        <dbReference type="EMBL" id="GAF97333.1"/>
    </source>
</evidence>
<dbReference type="EMBL" id="BARS01018703">
    <property type="protein sequence ID" value="GAF97333.1"/>
    <property type="molecule type" value="Genomic_DNA"/>
</dbReference>
<feature type="region of interest" description="Disordered" evidence="1">
    <location>
        <begin position="1"/>
        <end position="22"/>
    </location>
</feature>
<gene>
    <name evidence="2" type="ORF">S01H1_30394</name>
</gene>
<organism evidence="2">
    <name type="scientific">marine sediment metagenome</name>
    <dbReference type="NCBI Taxonomy" id="412755"/>
    <lineage>
        <taxon>unclassified sequences</taxon>
        <taxon>metagenomes</taxon>
        <taxon>ecological metagenomes</taxon>
    </lineage>
</organism>
<feature type="compositionally biased region" description="Basic and acidic residues" evidence="1">
    <location>
        <begin position="71"/>
        <end position="80"/>
    </location>
</feature>
<feature type="region of interest" description="Disordered" evidence="1">
    <location>
        <begin position="34"/>
        <end position="93"/>
    </location>
</feature>
<name>X0TUR3_9ZZZZ</name>
<feature type="compositionally biased region" description="Basic and acidic residues" evidence="1">
    <location>
        <begin position="7"/>
        <end position="16"/>
    </location>
</feature>
<comment type="caution">
    <text evidence="2">The sequence shown here is derived from an EMBL/GenBank/DDBJ whole genome shotgun (WGS) entry which is preliminary data.</text>
</comment>
<protein>
    <submittedName>
        <fullName evidence="2">Uncharacterized protein</fullName>
    </submittedName>
</protein>
<accession>X0TUR3</accession>
<sequence>SQSLVELAKKEKERREKLKGKKTIVVTNYDLKKVKKKPAVSTRQPVLYRAPSKKESTSSEKSSSDQAQSSVKKDIDKIGHTDMPAPGDEPDFNRVNIDNVPIPPFFKEVSRKFDITKHPAFTGSQKKIFVDPFYSERKSNELPRYNYRQFASTKGPKEILKWYKKAWSWSEDSSDFAETSGYWMGPFDDGSMKIGVNNAYNFIVISILPLSEGNERTVYVFHYHK</sequence>
<feature type="non-terminal residue" evidence="2">
    <location>
        <position position="1"/>
    </location>
</feature>
<dbReference type="AlphaFoldDB" id="X0TUR3"/>
<feature type="compositionally biased region" description="Low complexity" evidence="1">
    <location>
        <begin position="59"/>
        <end position="70"/>
    </location>
</feature>
<evidence type="ECO:0000256" key="1">
    <source>
        <dbReference type="SAM" id="MobiDB-lite"/>
    </source>
</evidence>
<reference evidence="2" key="1">
    <citation type="journal article" date="2014" name="Front. Microbiol.">
        <title>High frequency of phylogenetically diverse reductive dehalogenase-homologous genes in deep subseafloor sedimentary metagenomes.</title>
        <authorList>
            <person name="Kawai M."/>
            <person name="Futagami T."/>
            <person name="Toyoda A."/>
            <person name="Takaki Y."/>
            <person name="Nishi S."/>
            <person name="Hori S."/>
            <person name="Arai W."/>
            <person name="Tsubouchi T."/>
            <person name="Morono Y."/>
            <person name="Uchiyama I."/>
            <person name="Ito T."/>
            <person name="Fujiyama A."/>
            <person name="Inagaki F."/>
            <person name="Takami H."/>
        </authorList>
    </citation>
    <scope>NUCLEOTIDE SEQUENCE</scope>
    <source>
        <strain evidence="2">Expedition CK06-06</strain>
    </source>
</reference>
<proteinExistence type="predicted"/>